<protein>
    <submittedName>
        <fullName evidence="2">Uncharacterized protein LOC142170629</fullName>
    </submittedName>
</protein>
<dbReference type="RefSeq" id="XP_075088621.1">
    <property type="nucleotide sequence ID" value="XM_075232520.1"/>
</dbReference>
<evidence type="ECO:0000313" key="1">
    <source>
        <dbReference type="Proteomes" id="UP000790787"/>
    </source>
</evidence>
<name>A0AC58SUI0_TOBAC</name>
<dbReference type="Proteomes" id="UP000790787">
    <property type="component" value="Chromosome 16"/>
</dbReference>
<gene>
    <name evidence="2" type="primary">LOC142170629</name>
</gene>
<reference evidence="2" key="2">
    <citation type="submission" date="2025-08" db="UniProtKB">
        <authorList>
            <consortium name="RefSeq"/>
        </authorList>
    </citation>
    <scope>IDENTIFICATION</scope>
    <source>
        <tissue evidence="2">Leaf</tissue>
    </source>
</reference>
<evidence type="ECO:0000313" key="2">
    <source>
        <dbReference type="RefSeq" id="XP_075088621.1"/>
    </source>
</evidence>
<organism evidence="1 2">
    <name type="scientific">Nicotiana tabacum</name>
    <name type="common">Common tobacco</name>
    <dbReference type="NCBI Taxonomy" id="4097"/>
    <lineage>
        <taxon>Eukaryota</taxon>
        <taxon>Viridiplantae</taxon>
        <taxon>Streptophyta</taxon>
        <taxon>Embryophyta</taxon>
        <taxon>Tracheophyta</taxon>
        <taxon>Spermatophyta</taxon>
        <taxon>Magnoliopsida</taxon>
        <taxon>eudicotyledons</taxon>
        <taxon>Gunneridae</taxon>
        <taxon>Pentapetalae</taxon>
        <taxon>asterids</taxon>
        <taxon>lamiids</taxon>
        <taxon>Solanales</taxon>
        <taxon>Solanaceae</taxon>
        <taxon>Nicotianoideae</taxon>
        <taxon>Nicotianeae</taxon>
        <taxon>Nicotiana</taxon>
    </lineage>
</organism>
<sequence length="314" mass="36566">MGTGRKFWVTIVYAYNDMALRRPLWQDIKEVYDQMNGPWAVLGDINCVLNMDERIGSPIALAKIKDFRKCVGECNLQDLKSSGTFYTWNNKQEGQYRVYNRIDRVIVSIEWMVALPDSQVHFMSEGLFDHYPALINCKDESRGSHEGIKSLEIQQDPRNEELLKKERLLSEDCYSWIEAMNQYLSQKCKLQWLAQGDQNTKMFHSMLKTGRNTSRIFSDLRHQQRGLQLRSLNSTKIYWELVQLMEVNTCLVREGNILKDDQRSMLEREFNSEEVKEALWGISGDKSPGLDGYGSQFFKDSWDIVKGDVIEAVM</sequence>
<proteinExistence type="predicted"/>
<keyword evidence="1" id="KW-1185">Reference proteome</keyword>
<accession>A0AC58SUI0</accession>
<reference evidence="1" key="1">
    <citation type="journal article" date="2014" name="Nat. Commun.">
        <title>The tobacco genome sequence and its comparison with those of tomato and potato.</title>
        <authorList>
            <person name="Sierro N."/>
            <person name="Battey J.N."/>
            <person name="Ouadi S."/>
            <person name="Bakaher N."/>
            <person name="Bovet L."/>
            <person name="Willig A."/>
            <person name="Goepfert S."/>
            <person name="Peitsch M.C."/>
            <person name="Ivanov N.V."/>
        </authorList>
    </citation>
    <scope>NUCLEOTIDE SEQUENCE [LARGE SCALE GENOMIC DNA]</scope>
</reference>